<dbReference type="Gene3D" id="3.40.50.720">
    <property type="entry name" value="NAD(P)-binding Rossmann-like Domain"/>
    <property type="match status" value="1"/>
</dbReference>
<evidence type="ECO:0000256" key="2">
    <source>
        <dbReference type="ARBA" id="ARBA00023002"/>
    </source>
</evidence>
<evidence type="ECO:0000313" key="5">
    <source>
        <dbReference type="Proteomes" id="UP000186002"/>
    </source>
</evidence>
<dbReference type="PANTHER" id="PTHR48107:SF7">
    <property type="entry name" value="RE15974P"/>
    <property type="match status" value="1"/>
</dbReference>
<dbReference type="InterPro" id="IPR036291">
    <property type="entry name" value="NAD(P)-bd_dom_sf"/>
</dbReference>
<dbReference type="OrthoDB" id="9803333at2"/>
<dbReference type="InterPro" id="IPR002347">
    <property type="entry name" value="SDR_fam"/>
</dbReference>
<dbReference type="InterPro" id="IPR020904">
    <property type="entry name" value="Sc_DH/Rdtase_CS"/>
</dbReference>
<name>A0A1M7FLR8_9HYPH</name>
<dbReference type="AlphaFoldDB" id="A0A1M7FLR8"/>
<dbReference type="STRING" id="735517.SAMN05444272_1650"/>
<comment type="similarity">
    <text evidence="1">Belongs to the short-chain dehydrogenases/reductases (SDR) family.</text>
</comment>
<dbReference type="PANTHER" id="PTHR48107">
    <property type="entry name" value="NADPH-DEPENDENT ALDEHYDE REDUCTASE-LIKE PROTEIN, CHLOROPLASTIC-RELATED"/>
    <property type="match status" value="1"/>
</dbReference>
<keyword evidence="5" id="KW-1185">Reference proteome</keyword>
<dbReference type="SMART" id="SM00822">
    <property type="entry name" value="PKS_KR"/>
    <property type="match status" value="1"/>
</dbReference>
<dbReference type="Proteomes" id="UP000186002">
    <property type="component" value="Unassembled WGS sequence"/>
</dbReference>
<dbReference type="Pfam" id="PF13561">
    <property type="entry name" value="adh_short_C2"/>
    <property type="match status" value="1"/>
</dbReference>
<dbReference type="PROSITE" id="PS00061">
    <property type="entry name" value="ADH_SHORT"/>
    <property type="match status" value="1"/>
</dbReference>
<accession>A0A1M7FLR8</accession>
<dbReference type="EMBL" id="FRBW01000002">
    <property type="protein sequence ID" value="SHM05004.1"/>
    <property type="molecule type" value="Genomic_DNA"/>
</dbReference>
<evidence type="ECO:0000256" key="1">
    <source>
        <dbReference type="ARBA" id="ARBA00006484"/>
    </source>
</evidence>
<dbReference type="RefSeq" id="WP_073011704.1">
    <property type="nucleotide sequence ID" value="NZ_FRBW01000002.1"/>
</dbReference>
<dbReference type="PRINTS" id="PR00081">
    <property type="entry name" value="GDHRDH"/>
</dbReference>
<organism evidence="4 5">
    <name type="scientific">Roseibium suaedae</name>
    <dbReference type="NCBI Taxonomy" id="735517"/>
    <lineage>
        <taxon>Bacteria</taxon>
        <taxon>Pseudomonadati</taxon>
        <taxon>Pseudomonadota</taxon>
        <taxon>Alphaproteobacteria</taxon>
        <taxon>Hyphomicrobiales</taxon>
        <taxon>Stappiaceae</taxon>
        <taxon>Roseibium</taxon>
    </lineage>
</organism>
<evidence type="ECO:0000259" key="3">
    <source>
        <dbReference type="SMART" id="SM00822"/>
    </source>
</evidence>
<dbReference type="PRINTS" id="PR00080">
    <property type="entry name" value="SDRFAMILY"/>
</dbReference>
<proteinExistence type="inferred from homology"/>
<evidence type="ECO:0000313" key="4">
    <source>
        <dbReference type="EMBL" id="SHM05004.1"/>
    </source>
</evidence>
<reference evidence="4 5" key="1">
    <citation type="submission" date="2016-11" db="EMBL/GenBank/DDBJ databases">
        <authorList>
            <person name="Jaros S."/>
            <person name="Januszkiewicz K."/>
            <person name="Wedrychowicz H."/>
        </authorList>
    </citation>
    <scope>NUCLEOTIDE SEQUENCE [LARGE SCALE GENOMIC DNA]</scope>
    <source>
        <strain evidence="4 5">DSM 22153</strain>
    </source>
</reference>
<gene>
    <name evidence="4" type="ORF">SAMN05444272_1650</name>
</gene>
<keyword evidence="2" id="KW-0560">Oxidoreductase</keyword>
<dbReference type="FunFam" id="3.40.50.720:FF:000084">
    <property type="entry name" value="Short-chain dehydrogenase reductase"/>
    <property type="match status" value="1"/>
</dbReference>
<dbReference type="SUPFAM" id="SSF51735">
    <property type="entry name" value="NAD(P)-binding Rossmann-fold domains"/>
    <property type="match status" value="1"/>
</dbReference>
<dbReference type="GO" id="GO:0016614">
    <property type="term" value="F:oxidoreductase activity, acting on CH-OH group of donors"/>
    <property type="evidence" value="ECO:0007669"/>
    <property type="project" value="UniProtKB-ARBA"/>
</dbReference>
<protein>
    <submittedName>
        <fullName evidence="4">3-oxoacyl-[acyl-carrier protein] reductase</fullName>
    </submittedName>
</protein>
<dbReference type="InterPro" id="IPR057326">
    <property type="entry name" value="KR_dom"/>
</dbReference>
<sequence length="245" mass="24972">MSDQQTSAIVTGASRGIGAQIARQLAADGFAVAVNYSSSPEQAQAVVSEIEAAGGRAAAIKADLADPAAARSLFDQAEALLGPVSVLVNNAGMMKLAPLAQTGDEMLEAQLDLNLAAPIRLIREAAARLPQGGRIINLSSSVVGFYQPGYGAYAASKAGVEAITHIAAKELGPKGVTVNAIAPGPVGTDLFLEGKSTELVEQIKRLSPFGRLGTPEDIANAVSFLASPQSAWISGQIIRANGGAI</sequence>
<feature type="domain" description="Ketoreductase" evidence="3">
    <location>
        <begin position="6"/>
        <end position="184"/>
    </location>
</feature>